<evidence type="ECO:0000313" key="1">
    <source>
        <dbReference type="EMBL" id="GAA4553769.1"/>
    </source>
</evidence>
<gene>
    <name evidence="1" type="ORF">GCM10023175_50460</name>
</gene>
<sequence length="84" mass="8924">MVLAAARRTGTAVAAWVGERAVEAATPAARRDRRRSMVAELVRVRIELAAIADAGGANADAVAERLKQLDEVLDRIVASTSGRR</sequence>
<name>A0ABP8RZG0_9PSEU</name>
<comment type="caution">
    <text evidence="1">The sequence shown here is derived from an EMBL/GenBank/DDBJ whole genome shotgun (WGS) entry which is preliminary data.</text>
</comment>
<dbReference type="Proteomes" id="UP001501598">
    <property type="component" value="Unassembled WGS sequence"/>
</dbReference>
<reference evidence="2" key="1">
    <citation type="journal article" date="2019" name="Int. J. Syst. Evol. Microbiol.">
        <title>The Global Catalogue of Microorganisms (GCM) 10K type strain sequencing project: providing services to taxonomists for standard genome sequencing and annotation.</title>
        <authorList>
            <consortium name="The Broad Institute Genomics Platform"/>
            <consortium name="The Broad Institute Genome Sequencing Center for Infectious Disease"/>
            <person name="Wu L."/>
            <person name="Ma J."/>
        </authorList>
    </citation>
    <scope>NUCLEOTIDE SEQUENCE [LARGE SCALE GENOMIC DNA]</scope>
    <source>
        <strain evidence="2">JCM 17906</strain>
    </source>
</reference>
<protein>
    <submittedName>
        <fullName evidence="1">Uncharacterized protein</fullName>
    </submittedName>
</protein>
<dbReference type="EMBL" id="BAABGT010000076">
    <property type="protein sequence ID" value="GAA4553769.1"/>
    <property type="molecule type" value="Genomic_DNA"/>
</dbReference>
<proteinExistence type="predicted"/>
<organism evidence="1 2">
    <name type="scientific">Pseudonocardia xishanensis</name>
    <dbReference type="NCBI Taxonomy" id="630995"/>
    <lineage>
        <taxon>Bacteria</taxon>
        <taxon>Bacillati</taxon>
        <taxon>Actinomycetota</taxon>
        <taxon>Actinomycetes</taxon>
        <taxon>Pseudonocardiales</taxon>
        <taxon>Pseudonocardiaceae</taxon>
        <taxon>Pseudonocardia</taxon>
    </lineage>
</organism>
<accession>A0ABP8RZG0</accession>
<evidence type="ECO:0000313" key="2">
    <source>
        <dbReference type="Proteomes" id="UP001501598"/>
    </source>
</evidence>
<keyword evidence="2" id="KW-1185">Reference proteome</keyword>